<feature type="binding site" evidence="13">
    <location>
        <position position="470"/>
    </location>
    <ligand>
        <name>substrate</name>
    </ligand>
</feature>
<keyword evidence="19" id="KW-1185">Reference proteome</keyword>
<feature type="domain" description="Transketolase-like pyrimidine-binding" evidence="17">
    <location>
        <begin position="352"/>
        <end position="521"/>
    </location>
</feature>
<dbReference type="EC" id="2.2.1.1" evidence="5 11"/>
<feature type="binding site" evidence="15">
    <location>
        <position position="156"/>
    </location>
    <ligand>
        <name>Mg(2+)</name>
        <dbReference type="ChEBI" id="CHEBI:18420"/>
    </ligand>
</feature>
<evidence type="ECO:0000256" key="6">
    <source>
        <dbReference type="ARBA" id="ARBA00022679"/>
    </source>
</evidence>
<feature type="site" description="Important for catalytic activity" evidence="16">
    <location>
        <position position="27"/>
    </location>
</feature>
<accession>A0A841K098</accession>
<comment type="caution">
    <text evidence="18">The sequence shown here is derived from an EMBL/GenBank/DDBJ whole genome shotgun (WGS) entry which is preliminary data.</text>
</comment>
<dbReference type="FunFam" id="3.40.50.920:FF:000003">
    <property type="entry name" value="Transketolase"/>
    <property type="match status" value="1"/>
</dbReference>
<dbReference type="InterPro" id="IPR029061">
    <property type="entry name" value="THDP-binding"/>
</dbReference>
<dbReference type="GO" id="GO:0009052">
    <property type="term" value="P:pentose-phosphate shunt, non-oxidative branch"/>
    <property type="evidence" value="ECO:0007669"/>
    <property type="project" value="UniProtKB-ARBA"/>
</dbReference>
<evidence type="ECO:0000256" key="14">
    <source>
        <dbReference type="PIRSR" id="PIRSR605478-3"/>
    </source>
</evidence>
<feature type="binding site" evidence="13">
    <location>
        <position position="27"/>
    </location>
    <ligand>
        <name>substrate</name>
    </ligand>
</feature>
<dbReference type="Pfam" id="PF22613">
    <property type="entry name" value="Transketolase_C_1"/>
    <property type="match status" value="1"/>
</dbReference>
<evidence type="ECO:0000256" key="11">
    <source>
        <dbReference type="NCBIfam" id="TIGR00232"/>
    </source>
</evidence>
<evidence type="ECO:0000259" key="17">
    <source>
        <dbReference type="SMART" id="SM00861"/>
    </source>
</evidence>
<gene>
    <name evidence="18" type="ORF">HNQ77_004347</name>
</gene>
<evidence type="ECO:0000256" key="10">
    <source>
        <dbReference type="ARBA" id="ARBA00049473"/>
    </source>
</evidence>
<feature type="binding site" evidence="14">
    <location>
        <position position="261"/>
    </location>
    <ligand>
        <name>thiamine diphosphate</name>
        <dbReference type="ChEBI" id="CHEBI:58937"/>
    </ligand>
</feature>
<dbReference type="SUPFAM" id="SSF52518">
    <property type="entry name" value="Thiamin diphosphate-binding fold (THDP-binding)"/>
    <property type="match status" value="2"/>
</dbReference>
<dbReference type="InterPro" id="IPR049557">
    <property type="entry name" value="Transketolase_CS"/>
</dbReference>
<comment type="subunit">
    <text evidence="4">Homodimer.</text>
</comment>
<evidence type="ECO:0000256" key="13">
    <source>
        <dbReference type="PIRSR" id="PIRSR605478-2"/>
    </source>
</evidence>
<evidence type="ECO:0000256" key="7">
    <source>
        <dbReference type="ARBA" id="ARBA00022723"/>
    </source>
</evidence>
<evidence type="ECO:0000256" key="12">
    <source>
        <dbReference type="PIRSR" id="PIRSR605478-1"/>
    </source>
</evidence>
<comment type="cofactor">
    <cofactor evidence="2">
        <name>Co(2+)</name>
        <dbReference type="ChEBI" id="CHEBI:48828"/>
    </cofactor>
</comment>
<evidence type="ECO:0000256" key="2">
    <source>
        <dbReference type="ARBA" id="ARBA00001941"/>
    </source>
</evidence>
<feature type="binding site" evidence="14">
    <location>
        <begin position="115"/>
        <end position="117"/>
    </location>
    <ligand>
        <name>thiamine diphosphate</name>
        <dbReference type="ChEBI" id="CHEBI:58937"/>
    </ligand>
</feature>
<evidence type="ECO:0000313" key="19">
    <source>
        <dbReference type="Proteomes" id="UP000538666"/>
    </source>
</evidence>
<dbReference type="Pfam" id="PF02779">
    <property type="entry name" value="Transket_pyr"/>
    <property type="match status" value="1"/>
</dbReference>
<feature type="binding site" evidence="14">
    <location>
        <position position="434"/>
    </location>
    <ligand>
        <name>thiamine diphosphate</name>
        <dbReference type="ChEBI" id="CHEBI:58937"/>
    </ligand>
</feature>
<dbReference type="Gene3D" id="3.40.50.970">
    <property type="match status" value="2"/>
</dbReference>
<evidence type="ECO:0000256" key="3">
    <source>
        <dbReference type="ARBA" id="ARBA00007131"/>
    </source>
</evidence>
<feature type="binding site" evidence="13">
    <location>
        <position position="466"/>
    </location>
    <ligand>
        <name>substrate</name>
    </ligand>
</feature>
<reference evidence="18 19" key="1">
    <citation type="submission" date="2020-08" db="EMBL/GenBank/DDBJ databases">
        <title>Genomic Encyclopedia of Type Strains, Phase IV (KMG-IV): sequencing the most valuable type-strain genomes for metagenomic binning, comparative biology and taxonomic classification.</title>
        <authorList>
            <person name="Goeker M."/>
        </authorList>
    </citation>
    <scope>NUCLEOTIDE SEQUENCE [LARGE SCALE GENOMIC DNA]</scope>
    <source>
        <strain evidence="18 19">DSM 103733</strain>
    </source>
</reference>
<dbReference type="InterPro" id="IPR055152">
    <property type="entry name" value="Transketolase-like_C_2"/>
</dbReference>
<dbReference type="SMART" id="SM00861">
    <property type="entry name" value="Transket_pyr"/>
    <property type="match status" value="1"/>
</dbReference>
<feature type="binding site" evidence="14">
    <location>
        <position position="67"/>
    </location>
    <ligand>
        <name>thiamine diphosphate</name>
        <dbReference type="ChEBI" id="CHEBI:58937"/>
    </ligand>
</feature>
<dbReference type="PANTHER" id="PTHR43522">
    <property type="entry name" value="TRANSKETOLASE"/>
    <property type="match status" value="1"/>
</dbReference>
<dbReference type="PANTHER" id="PTHR43522:SF2">
    <property type="entry name" value="TRANSKETOLASE 1-RELATED"/>
    <property type="match status" value="1"/>
</dbReference>
<evidence type="ECO:0000256" key="15">
    <source>
        <dbReference type="PIRSR" id="PIRSR605478-4"/>
    </source>
</evidence>
<evidence type="ECO:0000256" key="9">
    <source>
        <dbReference type="ARBA" id="ARBA00023052"/>
    </source>
</evidence>
<evidence type="ECO:0000256" key="5">
    <source>
        <dbReference type="ARBA" id="ARBA00013152"/>
    </source>
</evidence>
<dbReference type="GO" id="GO:0046872">
    <property type="term" value="F:metal ion binding"/>
    <property type="evidence" value="ECO:0007669"/>
    <property type="project" value="UniProtKB-KW"/>
</dbReference>
<evidence type="ECO:0000256" key="8">
    <source>
        <dbReference type="ARBA" id="ARBA00022842"/>
    </source>
</evidence>
<dbReference type="InterPro" id="IPR033247">
    <property type="entry name" value="Transketolase_fam"/>
</dbReference>
<dbReference type="InterPro" id="IPR005478">
    <property type="entry name" value="Transketolase_bac-like"/>
</dbReference>
<dbReference type="Proteomes" id="UP000538666">
    <property type="component" value="Unassembled WGS sequence"/>
</dbReference>
<dbReference type="PROSITE" id="PS00801">
    <property type="entry name" value="TRANSKETOLASE_1"/>
    <property type="match status" value="1"/>
</dbReference>
<protein>
    <recommendedName>
        <fullName evidence="5 11">Transketolase</fullName>
        <ecNumber evidence="5 11">2.2.1.1</ecNumber>
    </recommendedName>
</protein>
<feature type="binding site" evidence="14">
    <location>
        <position position="186"/>
    </location>
    <ligand>
        <name>thiamine diphosphate</name>
        <dbReference type="ChEBI" id="CHEBI:58937"/>
    </ligand>
</feature>
<keyword evidence="7 15" id="KW-0479">Metal-binding</keyword>
<comment type="cofactor">
    <cofactor evidence="14">
        <name>thiamine diphosphate</name>
        <dbReference type="ChEBI" id="CHEBI:58937"/>
    </cofactor>
    <text evidence="14">Binds 1 thiamine pyrophosphate per subunit. During the reaction, the substrate forms a covalent intermediate with the cofactor.</text>
</comment>
<feature type="binding site" evidence="14">
    <location>
        <position position="157"/>
    </location>
    <ligand>
        <name>thiamine diphosphate</name>
        <dbReference type="ChEBI" id="CHEBI:58937"/>
    </ligand>
</feature>
<evidence type="ECO:0000256" key="16">
    <source>
        <dbReference type="PIRSR" id="PIRSR605478-5"/>
    </source>
</evidence>
<name>A0A841K098_9BACT</name>
<dbReference type="AlphaFoldDB" id="A0A841K098"/>
<organism evidence="18 19">
    <name type="scientific">Silvibacterium bohemicum</name>
    <dbReference type="NCBI Taxonomy" id="1577686"/>
    <lineage>
        <taxon>Bacteria</taxon>
        <taxon>Pseudomonadati</taxon>
        <taxon>Acidobacteriota</taxon>
        <taxon>Terriglobia</taxon>
        <taxon>Terriglobales</taxon>
        <taxon>Acidobacteriaceae</taxon>
        <taxon>Silvibacterium</taxon>
    </lineage>
</organism>
<keyword evidence="6 18" id="KW-0808">Transferase</keyword>
<comment type="cofactor">
    <cofactor evidence="1">
        <name>Ca(2+)</name>
        <dbReference type="ChEBI" id="CHEBI:29108"/>
    </cofactor>
</comment>
<feature type="binding site" evidence="13">
    <location>
        <position position="382"/>
    </location>
    <ligand>
        <name>substrate</name>
    </ligand>
</feature>
<feature type="active site" description="Proton donor" evidence="12">
    <location>
        <position position="408"/>
    </location>
</feature>
<dbReference type="FunFam" id="3.40.50.970:FF:000003">
    <property type="entry name" value="Transketolase"/>
    <property type="match status" value="1"/>
</dbReference>
<evidence type="ECO:0000256" key="4">
    <source>
        <dbReference type="ARBA" id="ARBA00011738"/>
    </source>
</evidence>
<proteinExistence type="inferred from homology"/>
<dbReference type="GO" id="GO:0004802">
    <property type="term" value="F:transketolase activity"/>
    <property type="evidence" value="ECO:0007669"/>
    <property type="project" value="UniProtKB-UniRule"/>
</dbReference>
<dbReference type="OrthoDB" id="8732661at2"/>
<feature type="binding site" evidence="15">
    <location>
        <position position="188"/>
    </location>
    <ligand>
        <name>Mg(2+)</name>
        <dbReference type="ChEBI" id="CHEBI:18420"/>
    </ligand>
</feature>
<feature type="binding site" evidence="13">
    <location>
        <position position="261"/>
    </location>
    <ligand>
        <name>substrate</name>
    </ligand>
</feature>
<comment type="catalytic activity">
    <reaction evidence="10">
        <text>D-sedoheptulose 7-phosphate + D-glyceraldehyde 3-phosphate = aldehydo-D-ribose 5-phosphate + D-xylulose 5-phosphate</text>
        <dbReference type="Rhea" id="RHEA:10508"/>
        <dbReference type="ChEBI" id="CHEBI:57483"/>
        <dbReference type="ChEBI" id="CHEBI:57737"/>
        <dbReference type="ChEBI" id="CHEBI:58273"/>
        <dbReference type="ChEBI" id="CHEBI:59776"/>
        <dbReference type="EC" id="2.2.1.1"/>
    </reaction>
</comment>
<sequence>MSELDQISINALRFLAVDAVDKAKSGHPGAPLGDAPIAYLLFHKYMHHNPKNSHWPNRDRFVLSNGHASALQYGALHLSGYDVTIEDLQQFRQWESRTPGHPERGDTDGVEVTTGPLGQGFAMAVGLAIAEKHLAAIYNQPGFDVVDHYTYGICGDGDLMEGISHEAASLAGTLKLGKLIFFYDDNQISLDGPTELSFTEDVEKRFEAYHWHVQKVADGNDLDAISKAIEAAKAVTDKPSLIAVRTVIGFGSPIAGTNKVHGEALKPEEAIETKKNLGWPSDKFFYVPDEARKNWNTIIDRGAKEEKEWNDLYAQYKSKFPELAAQFERTLAGKLKEGWEKSLPVFPTTKPVATRNAGNVVMNAFAKDVPELIGGAADLTASTKTILKDGGNFHLDPKGRNIWFGVREFGMCAAVNGMAAHGGLIPYGSTFFTFSDYCKSALRMAAIMHTQSIFVFTHDSIALGEDGPTHQPIEHLMMLRAVPHLTDFRPADANETVAVWRLALERKSPCFMAFSRQDLPVLDAEKHDIYGGVKHGAYIVEKGGDSPDLLIVAAGSEVWASQSAAIELEKEGLKVRVVSMPSFRIFEEQSDEYKASIFPDHLPKLAVEAGAPEGWWKYVGRHGDVIGLERFGASAPGPKVLEELGFSPAGIAKRGKALVEKVKKSEAALAGK</sequence>
<dbReference type="NCBIfam" id="TIGR00232">
    <property type="entry name" value="tktlase_bact"/>
    <property type="match status" value="1"/>
</dbReference>
<dbReference type="FunFam" id="3.40.50.970:FF:000004">
    <property type="entry name" value="Transketolase"/>
    <property type="match status" value="1"/>
</dbReference>
<dbReference type="GO" id="GO:0005829">
    <property type="term" value="C:cytosol"/>
    <property type="evidence" value="ECO:0007669"/>
    <property type="project" value="TreeGrafter"/>
</dbReference>
<dbReference type="InterPro" id="IPR005474">
    <property type="entry name" value="Transketolase_N"/>
</dbReference>
<feature type="binding site" evidence="15">
    <location>
        <position position="186"/>
    </location>
    <ligand>
        <name>Mg(2+)</name>
        <dbReference type="ChEBI" id="CHEBI:18420"/>
    </ligand>
</feature>
<comment type="similarity">
    <text evidence="3">Belongs to the transketolase family.</text>
</comment>
<feature type="binding site" evidence="13">
    <location>
        <position position="458"/>
    </location>
    <ligand>
        <name>substrate</name>
    </ligand>
</feature>
<feature type="site" description="Important for catalytic activity" evidence="16">
    <location>
        <position position="261"/>
    </location>
</feature>
<dbReference type="SUPFAM" id="SSF52922">
    <property type="entry name" value="TK C-terminal domain-like"/>
    <property type="match status" value="1"/>
</dbReference>
<dbReference type="InterPro" id="IPR005475">
    <property type="entry name" value="Transketolase-like_Pyr-bd"/>
</dbReference>
<feature type="binding site" evidence="13">
    <location>
        <position position="355"/>
    </location>
    <ligand>
        <name>substrate</name>
    </ligand>
</feature>
<dbReference type="EMBL" id="JACHEK010000009">
    <property type="protein sequence ID" value="MBB6146375.1"/>
    <property type="molecule type" value="Genomic_DNA"/>
</dbReference>
<dbReference type="Gene3D" id="3.40.50.920">
    <property type="match status" value="1"/>
</dbReference>
<dbReference type="Pfam" id="PF00456">
    <property type="entry name" value="Transketolase_N"/>
    <property type="match status" value="1"/>
</dbReference>
<comment type="cofactor">
    <cofactor evidence="15">
        <name>Mg(2+)</name>
        <dbReference type="ChEBI" id="CHEBI:18420"/>
    </cofactor>
    <text evidence="15">Binds 1 Mg(2+) ion per subunit. Can also utilize other divalent metal cations, such as Ca(2+), Mn(2+) and Co(2+).</text>
</comment>
<feature type="binding site" evidence="13">
    <location>
        <position position="516"/>
    </location>
    <ligand>
        <name>substrate</name>
    </ligand>
</feature>
<dbReference type="CDD" id="cd02012">
    <property type="entry name" value="TPP_TK"/>
    <property type="match status" value="1"/>
</dbReference>
<evidence type="ECO:0000313" key="18">
    <source>
        <dbReference type="EMBL" id="MBB6146375.1"/>
    </source>
</evidence>
<keyword evidence="8 15" id="KW-0460">Magnesium</keyword>
<dbReference type="RefSeq" id="WP_050058188.1">
    <property type="nucleotide sequence ID" value="NZ_JACHEK010000009.1"/>
</dbReference>
<keyword evidence="9 14" id="KW-0786">Thiamine pyrophosphate</keyword>
<dbReference type="CDD" id="cd07033">
    <property type="entry name" value="TPP_PYR_DXS_TK_like"/>
    <property type="match status" value="1"/>
</dbReference>
<dbReference type="InterPro" id="IPR009014">
    <property type="entry name" value="Transketo_C/PFOR_II"/>
</dbReference>
<evidence type="ECO:0000256" key="1">
    <source>
        <dbReference type="ARBA" id="ARBA00001913"/>
    </source>
</evidence>